<dbReference type="Proteomes" id="UP001432322">
    <property type="component" value="Unassembled WGS sequence"/>
</dbReference>
<evidence type="ECO:0000313" key="3">
    <source>
        <dbReference type="Proteomes" id="UP001432322"/>
    </source>
</evidence>
<dbReference type="InterPro" id="IPR024079">
    <property type="entry name" value="MetalloPept_cat_dom_sf"/>
</dbReference>
<dbReference type="GO" id="GO:0016485">
    <property type="term" value="P:protein processing"/>
    <property type="evidence" value="ECO:0007669"/>
    <property type="project" value="TreeGrafter"/>
</dbReference>
<sequence length="193" mass="22116">NYNKNISIFKAEKVRIRIAVPEASRDAAVLREESALMVNESLPWTIYFTSIMGNRHYKRMTRIHEPINPDEWPSDTNTFNVNVHYNFETNSILFPILMSLEQFIDSTLPSFYSYAGFGAFVGHEMSHGFDFKGRSHGPTGLDRNLTVGETSKNYEEKQKCFQEQYTALGETRIEDAVLSENIADNIAIDLAYK</sequence>
<dbReference type="Gene3D" id="1.10.1380.10">
    <property type="entry name" value="Neutral endopeptidase , domain2"/>
    <property type="match status" value="1"/>
</dbReference>
<dbReference type="InterPro" id="IPR000718">
    <property type="entry name" value="Peptidase_M13"/>
</dbReference>
<dbReference type="InterPro" id="IPR042089">
    <property type="entry name" value="Peptidase_M13_dom_2"/>
</dbReference>
<dbReference type="PANTHER" id="PTHR11733">
    <property type="entry name" value="ZINC METALLOPROTEASE FAMILY M13 NEPRILYSIN-RELATED"/>
    <property type="match status" value="1"/>
</dbReference>
<reference evidence="2" key="1">
    <citation type="submission" date="2023-10" db="EMBL/GenBank/DDBJ databases">
        <title>Genome assembly of Pristionchus species.</title>
        <authorList>
            <person name="Yoshida K."/>
            <person name="Sommer R.J."/>
        </authorList>
    </citation>
    <scope>NUCLEOTIDE SEQUENCE</scope>
    <source>
        <strain evidence="2">RS5133</strain>
    </source>
</reference>
<feature type="non-terminal residue" evidence="2">
    <location>
        <position position="1"/>
    </location>
</feature>
<keyword evidence="3" id="KW-1185">Reference proteome</keyword>
<dbReference type="GO" id="GO:0004222">
    <property type="term" value="F:metalloendopeptidase activity"/>
    <property type="evidence" value="ECO:0007669"/>
    <property type="project" value="InterPro"/>
</dbReference>
<dbReference type="InterPro" id="IPR018497">
    <property type="entry name" value="Peptidase_M13_C"/>
</dbReference>
<gene>
    <name evidence="2" type="ORF">PFISCL1PPCAC_4916</name>
</gene>
<feature type="domain" description="Peptidase M13 C-terminal" evidence="1">
    <location>
        <begin position="82"/>
        <end position="193"/>
    </location>
</feature>
<dbReference type="GO" id="GO:0005886">
    <property type="term" value="C:plasma membrane"/>
    <property type="evidence" value="ECO:0007669"/>
    <property type="project" value="TreeGrafter"/>
</dbReference>
<organism evidence="2 3">
    <name type="scientific">Pristionchus fissidentatus</name>
    <dbReference type="NCBI Taxonomy" id="1538716"/>
    <lineage>
        <taxon>Eukaryota</taxon>
        <taxon>Metazoa</taxon>
        <taxon>Ecdysozoa</taxon>
        <taxon>Nematoda</taxon>
        <taxon>Chromadorea</taxon>
        <taxon>Rhabditida</taxon>
        <taxon>Rhabditina</taxon>
        <taxon>Diplogasteromorpha</taxon>
        <taxon>Diplogasteroidea</taxon>
        <taxon>Neodiplogasteridae</taxon>
        <taxon>Pristionchus</taxon>
    </lineage>
</organism>
<dbReference type="AlphaFoldDB" id="A0AAV5V4Y7"/>
<comment type="caution">
    <text evidence="2">The sequence shown here is derived from an EMBL/GenBank/DDBJ whole genome shotgun (WGS) entry which is preliminary data.</text>
</comment>
<protein>
    <recommendedName>
        <fullName evidence="1">Peptidase M13 C-terminal domain-containing protein</fullName>
    </recommendedName>
</protein>
<proteinExistence type="predicted"/>
<accession>A0AAV5V4Y7</accession>
<dbReference type="EMBL" id="BTSY01000002">
    <property type="protein sequence ID" value="GMT13619.1"/>
    <property type="molecule type" value="Genomic_DNA"/>
</dbReference>
<evidence type="ECO:0000259" key="1">
    <source>
        <dbReference type="Pfam" id="PF01431"/>
    </source>
</evidence>
<dbReference type="SUPFAM" id="SSF55486">
    <property type="entry name" value="Metalloproteases ('zincins'), catalytic domain"/>
    <property type="match status" value="1"/>
</dbReference>
<dbReference type="Pfam" id="PF01431">
    <property type="entry name" value="Peptidase_M13"/>
    <property type="match status" value="1"/>
</dbReference>
<dbReference type="Gene3D" id="3.40.390.10">
    <property type="entry name" value="Collagenase (Catalytic Domain)"/>
    <property type="match status" value="1"/>
</dbReference>
<dbReference type="PANTHER" id="PTHR11733:SF133">
    <property type="entry name" value="PHOSPHATE-REGULATING NEUTRAL ENDOPEPTIDASE PHEX"/>
    <property type="match status" value="1"/>
</dbReference>
<dbReference type="PRINTS" id="PR00786">
    <property type="entry name" value="NEPRILYSIN"/>
</dbReference>
<evidence type="ECO:0000313" key="2">
    <source>
        <dbReference type="EMBL" id="GMT13619.1"/>
    </source>
</evidence>
<dbReference type="PROSITE" id="PS51885">
    <property type="entry name" value="NEPRILYSIN"/>
    <property type="match status" value="1"/>
</dbReference>
<feature type="non-terminal residue" evidence="2">
    <location>
        <position position="193"/>
    </location>
</feature>
<name>A0AAV5V4Y7_9BILA</name>